<dbReference type="NCBIfam" id="TIGR03141">
    <property type="entry name" value="cytochro_ccmD"/>
    <property type="match status" value="1"/>
</dbReference>
<comment type="caution">
    <text evidence="13">The sequence shown here is derived from an EMBL/GenBank/DDBJ whole genome shotgun (WGS) entry which is preliminary data.</text>
</comment>
<keyword evidence="7 12" id="KW-0997">Cell inner membrane</keyword>
<reference evidence="13" key="2">
    <citation type="journal article" date="2021" name="Microorganisms">
        <title>Bacterial Dimethylsulfoniopropionate Biosynthesis in the East China Sea.</title>
        <authorList>
            <person name="Liu J."/>
            <person name="Zhang Y."/>
            <person name="Liu J."/>
            <person name="Zhong H."/>
            <person name="Williams B.T."/>
            <person name="Zheng Y."/>
            <person name="Curson A.R.J."/>
            <person name="Sun C."/>
            <person name="Sun H."/>
            <person name="Song D."/>
            <person name="Wagner Mackenzie B."/>
            <person name="Bermejo Martinez A."/>
            <person name="Todd J.D."/>
            <person name="Zhang X.H."/>
        </authorList>
    </citation>
    <scope>NUCLEOTIDE SEQUENCE</scope>
    <source>
        <strain evidence="13">AESS21</strain>
    </source>
</reference>
<dbReference type="Proteomes" id="UP000705379">
    <property type="component" value="Unassembled WGS sequence"/>
</dbReference>
<accession>A0A944CF86</accession>
<keyword evidence="8 12" id="KW-0812">Transmembrane</keyword>
<sequence>MDLGPHAGFIIASYAICFGVVAGLILWVRLDKSRLDSTLKDLETQGLAKTRRTPEKPDRQ</sequence>
<feature type="transmembrane region" description="Helical" evidence="12">
    <location>
        <begin position="6"/>
        <end position="28"/>
    </location>
</feature>
<evidence type="ECO:0000256" key="5">
    <source>
        <dbReference type="ARBA" id="ARBA00022448"/>
    </source>
</evidence>
<evidence type="ECO:0000256" key="7">
    <source>
        <dbReference type="ARBA" id="ARBA00022519"/>
    </source>
</evidence>
<evidence type="ECO:0000256" key="8">
    <source>
        <dbReference type="ARBA" id="ARBA00022692"/>
    </source>
</evidence>
<gene>
    <name evidence="13" type="primary">ccmD</name>
    <name evidence="13" type="ORF">DYI23_17075</name>
</gene>
<evidence type="ECO:0000256" key="1">
    <source>
        <dbReference type="ARBA" id="ARBA00002442"/>
    </source>
</evidence>
<comment type="subcellular location">
    <subcellularLocation>
        <location evidence="2 12">Cell inner membrane</location>
        <topology evidence="2 12">Single-pass membrane protein</topology>
    </subcellularLocation>
</comment>
<dbReference type="GO" id="GO:0005886">
    <property type="term" value="C:plasma membrane"/>
    <property type="evidence" value="ECO:0007669"/>
    <property type="project" value="UniProtKB-SubCell"/>
</dbReference>
<keyword evidence="11 12" id="KW-0472">Membrane</keyword>
<name>A0A944CF86_9HYPH</name>
<dbReference type="Pfam" id="PF04995">
    <property type="entry name" value="CcmD"/>
    <property type="match status" value="1"/>
</dbReference>
<comment type="function">
    <text evidence="1 12">Required for the export of heme to the periplasm for the biogenesis of c-type cytochromes.</text>
</comment>
<evidence type="ECO:0000256" key="4">
    <source>
        <dbReference type="ARBA" id="ARBA00016461"/>
    </source>
</evidence>
<dbReference type="EMBL" id="QTKU01000004">
    <property type="protein sequence ID" value="MBS8261944.1"/>
    <property type="molecule type" value="Genomic_DNA"/>
</dbReference>
<keyword evidence="5 12" id="KW-0813">Transport</keyword>
<evidence type="ECO:0000256" key="10">
    <source>
        <dbReference type="ARBA" id="ARBA00022989"/>
    </source>
</evidence>
<evidence type="ECO:0000256" key="3">
    <source>
        <dbReference type="ARBA" id="ARBA00008741"/>
    </source>
</evidence>
<reference evidence="13" key="1">
    <citation type="submission" date="2018-08" db="EMBL/GenBank/DDBJ databases">
        <authorList>
            <person name="Jin W."/>
            <person name="Wang H."/>
            <person name="Yang Y."/>
            <person name="Li M."/>
            <person name="Liu J."/>
        </authorList>
    </citation>
    <scope>NUCLEOTIDE SEQUENCE</scope>
    <source>
        <strain evidence="13">AESS21</strain>
    </source>
</reference>
<evidence type="ECO:0000256" key="12">
    <source>
        <dbReference type="RuleBase" id="RU363101"/>
    </source>
</evidence>
<evidence type="ECO:0000313" key="14">
    <source>
        <dbReference type="Proteomes" id="UP000705379"/>
    </source>
</evidence>
<dbReference type="RefSeq" id="WP_213217259.1">
    <property type="nucleotide sequence ID" value="NZ_QTKU01000004.1"/>
</dbReference>
<dbReference type="GO" id="GO:0017004">
    <property type="term" value="P:cytochrome complex assembly"/>
    <property type="evidence" value="ECO:0007669"/>
    <property type="project" value="UniProtKB-KW"/>
</dbReference>
<keyword evidence="6 12" id="KW-1003">Cell membrane</keyword>
<dbReference type="InterPro" id="IPR007078">
    <property type="entry name" value="Haem_export_protD_CcmD"/>
</dbReference>
<comment type="similarity">
    <text evidence="3 12">Belongs to the CcmD/CycX/HelD family.</text>
</comment>
<evidence type="ECO:0000256" key="11">
    <source>
        <dbReference type="ARBA" id="ARBA00023136"/>
    </source>
</evidence>
<evidence type="ECO:0000256" key="9">
    <source>
        <dbReference type="ARBA" id="ARBA00022748"/>
    </source>
</evidence>
<keyword evidence="10 12" id="KW-1133">Transmembrane helix</keyword>
<evidence type="ECO:0000256" key="2">
    <source>
        <dbReference type="ARBA" id="ARBA00004377"/>
    </source>
</evidence>
<keyword evidence="9 12" id="KW-0201">Cytochrome c-type biogenesis</keyword>
<evidence type="ECO:0000313" key="13">
    <source>
        <dbReference type="EMBL" id="MBS8261944.1"/>
    </source>
</evidence>
<dbReference type="GO" id="GO:0015886">
    <property type="term" value="P:heme transport"/>
    <property type="evidence" value="ECO:0007669"/>
    <property type="project" value="InterPro"/>
</dbReference>
<protein>
    <recommendedName>
        <fullName evidence="4 12">Heme exporter protein D</fullName>
    </recommendedName>
</protein>
<dbReference type="AlphaFoldDB" id="A0A944CF86"/>
<evidence type="ECO:0000256" key="6">
    <source>
        <dbReference type="ARBA" id="ARBA00022475"/>
    </source>
</evidence>
<proteinExistence type="inferred from homology"/>
<organism evidence="13 14">
    <name type="scientific">Roseibium polysiphoniae</name>
    <dbReference type="NCBI Taxonomy" id="2571221"/>
    <lineage>
        <taxon>Bacteria</taxon>
        <taxon>Pseudomonadati</taxon>
        <taxon>Pseudomonadota</taxon>
        <taxon>Alphaproteobacteria</taxon>
        <taxon>Hyphomicrobiales</taxon>
        <taxon>Stappiaceae</taxon>
        <taxon>Roseibium</taxon>
    </lineage>
</organism>